<dbReference type="PANTHER" id="PTHR22916">
    <property type="entry name" value="GLYCOSYLTRANSFERASE"/>
    <property type="match status" value="1"/>
</dbReference>
<dbReference type="Proteomes" id="UP000595224">
    <property type="component" value="Chromosome"/>
</dbReference>
<accession>A0A7T3V5H0</accession>
<dbReference type="Pfam" id="PF00535">
    <property type="entry name" value="Glycos_transf_2"/>
    <property type="match status" value="1"/>
</dbReference>
<dbReference type="InterPro" id="IPR029044">
    <property type="entry name" value="Nucleotide-diphossugar_trans"/>
</dbReference>
<gene>
    <name evidence="2" type="ORF">IWA51_02855</name>
</gene>
<protein>
    <submittedName>
        <fullName evidence="2">Glycosyltransferase family 2 protein</fullName>
    </submittedName>
</protein>
<evidence type="ECO:0000259" key="1">
    <source>
        <dbReference type="Pfam" id="PF00535"/>
    </source>
</evidence>
<proteinExistence type="predicted"/>
<dbReference type="CDD" id="cd00761">
    <property type="entry name" value="Glyco_tranf_GTA_type"/>
    <property type="match status" value="1"/>
</dbReference>
<keyword evidence="3" id="KW-1185">Reference proteome</keyword>
<organism evidence="2 3">
    <name type="scientific">Treponema peruense</name>
    <dbReference type="NCBI Taxonomy" id="2787628"/>
    <lineage>
        <taxon>Bacteria</taxon>
        <taxon>Pseudomonadati</taxon>
        <taxon>Spirochaetota</taxon>
        <taxon>Spirochaetia</taxon>
        <taxon>Spirochaetales</taxon>
        <taxon>Treponemataceae</taxon>
        <taxon>Treponema</taxon>
    </lineage>
</organism>
<reference evidence="2 3" key="1">
    <citation type="submission" date="2020-11" db="EMBL/GenBank/DDBJ databases">
        <title>Treponema Peruensis nv. sp., first commensal Treponema isolated from human feces.</title>
        <authorList>
            <person name="Belkhou C."/>
            <person name="Raes J."/>
        </authorList>
    </citation>
    <scope>NUCLEOTIDE SEQUENCE [LARGE SCALE GENOMIC DNA]</scope>
    <source>
        <strain evidence="2 3">RCC2812</strain>
    </source>
</reference>
<sequence length="332" mass="37234">MFFSKKTAPFVSVCIPVYKTEGVLLRCLESVAAQDFDAIEIIVVDDCSPGKDERGRSCKSIAAAFKKQCKIPLVYIRHERNKGLLEARRTAVFEASGTYIMCLDSDDCLLPGAVRSLYSAALESKADIVQGRANVFSEGSASEQRIQSVKEKMKVHEGILSGKEIVSDWLLSREHSCFLWGRLVSRECYLNALECIPPVWCTMAEDVLQYFFIALKADSYCGINAAVYDYCVDHGISSCTKIEDLARWEKVCSASSVFTVIFSYLDEHPSAVSESVLIELKKMCLWYVKNNLEQLNATVSEELKPAALEKMYDYWGRSLVEEVQFSDSIQSS</sequence>
<dbReference type="RefSeq" id="WP_198443098.1">
    <property type="nucleotide sequence ID" value="NZ_CBCSHE010000016.1"/>
</dbReference>
<evidence type="ECO:0000313" key="2">
    <source>
        <dbReference type="EMBL" id="QQA01572.1"/>
    </source>
</evidence>
<dbReference type="EMBL" id="CP064936">
    <property type="protein sequence ID" value="QQA01572.1"/>
    <property type="molecule type" value="Genomic_DNA"/>
</dbReference>
<feature type="domain" description="Glycosyltransferase 2-like" evidence="1">
    <location>
        <begin position="12"/>
        <end position="148"/>
    </location>
</feature>
<keyword evidence="2" id="KW-0808">Transferase</keyword>
<name>A0A7T3V5H0_9SPIR</name>
<dbReference type="KEGG" id="tper:IWA51_02855"/>
<dbReference type="GO" id="GO:0016758">
    <property type="term" value="F:hexosyltransferase activity"/>
    <property type="evidence" value="ECO:0007669"/>
    <property type="project" value="UniProtKB-ARBA"/>
</dbReference>
<evidence type="ECO:0000313" key="3">
    <source>
        <dbReference type="Proteomes" id="UP000595224"/>
    </source>
</evidence>
<dbReference type="AlphaFoldDB" id="A0A7T3V5H0"/>
<dbReference type="Gene3D" id="3.90.550.10">
    <property type="entry name" value="Spore Coat Polysaccharide Biosynthesis Protein SpsA, Chain A"/>
    <property type="match status" value="1"/>
</dbReference>
<dbReference type="PANTHER" id="PTHR22916:SF3">
    <property type="entry name" value="UDP-GLCNAC:BETAGAL BETA-1,3-N-ACETYLGLUCOSAMINYLTRANSFERASE-LIKE PROTEIN 1"/>
    <property type="match status" value="1"/>
</dbReference>
<dbReference type="SUPFAM" id="SSF53448">
    <property type="entry name" value="Nucleotide-diphospho-sugar transferases"/>
    <property type="match status" value="1"/>
</dbReference>
<dbReference type="InterPro" id="IPR001173">
    <property type="entry name" value="Glyco_trans_2-like"/>
</dbReference>